<sequence length="391" mass="44229">MNWKKTSLLAGLLLALANSSYAQSKTSPTSPLTQASAQGLITLPFNPDVLDYAKAEDWQALTTQLGSYQVIFHGEIHNRLSDHLIQAELVHLLHQQATSFAIGVEWFQAPFQPWVDAYIAGEIDEGELLQRTEYFTRWRYDWRLLQPIMHYAQGQQIPVLALNAPAELTRQIAREGLDSLSPEQRAQLPDIQPPQPYHAERLEGFFGQRLGDHGQIDYLISAQRTWDETMAANAAAWLANHPKSRLLLFAGQFHLEYQHAIISDFLRRLPDLTGKTLSLANGEFEEWYENRFDGFLLTQPLSLPAHGRLGSHITPQGQACLRELIDDSAAESAGLQINDCIVGFNNQPIRHFSDLMLALYQTQPNQQVELLITRPAGENHRRAQLINLKLD</sequence>
<reference evidence="3 4" key="1">
    <citation type="submission" date="2011-05" db="EMBL/GenBank/DDBJ databases">
        <title>Complete sequence of Thioalkalimicrobium cyclicum ALM1.</title>
        <authorList>
            <consortium name="US DOE Joint Genome Institute"/>
            <person name="Lucas S."/>
            <person name="Han J."/>
            <person name="Lapidus A."/>
            <person name="Cheng J.-F."/>
            <person name="Goodwin L."/>
            <person name="Pitluck S."/>
            <person name="Peters L."/>
            <person name="Mikhailova N."/>
            <person name="Davenport K."/>
            <person name="Han C."/>
            <person name="Tapia R."/>
            <person name="Land M."/>
            <person name="Hauser L."/>
            <person name="Kyrpides N."/>
            <person name="Ivanova N."/>
            <person name="Pagani I."/>
            <person name="Kappler U."/>
            <person name="Woyke T."/>
        </authorList>
    </citation>
    <scope>NUCLEOTIDE SEQUENCE [LARGE SCALE GENOMIC DNA]</scope>
    <source>
        <strain evidence="4">DSM 14477 / JCM 11371 / ALM1</strain>
    </source>
</reference>
<dbReference type="OrthoDB" id="9795827at2"/>
<dbReference type="SUPFAM" id="SSF159501">
    <property type="entry name" value="EreA/ChaN-like"/>
    <property type="match status" value="1"/>
</dbReference>
<evidence type="ECO:0000313" key="3">
    <source>
        <dbReference type="EMBL" id="AEG31969.1"/>
    </source>
</evidence>
<proteinExistence type="predicted"/>
<evidence type="ECO:0000259" key="2">
    <source>
        <dbReference type="SMART" id="SM00228"/>
    </source>
</evidence>
<dbReference type="Gene3D" id="3.40.50.11550">
    <property type="match status" value="1"/>
</dbReference>
<dbReference type="eggNOG" id="COG3016">
    <property type="taxonomic scope" value="Bacteria"/>
</dbReference>
<dbReference type="eggNOG" id="COG0265">
    <property type="taxonomic scope" value="Bacteria"/>
</dbReference>
<dbReference type="InterPro" id="IPR041489">
    <property type="entry name" value="PDZ_6"/>
</dbReference>
<protein>
    <recommendedName>
        <fullName evidence="2">PDZ domain-containing protein</fullName>
    </recommendedName>
</protein>
<evidence type="ECO:0000256" key="1">
    <source>
        <dbReference type="SAM" id="SignalP"/>
    </source>
</evidence>
<dbReference type="InterPro" id="IPR007314">
    <property type="entry name" value="Cofac_haem-bd_dom"/>
</dbReference>
<dbReference type="CDD" id="cd14727">
    <property type="entry name" value="ChanN-like"/>
    <property type="match status" value="1"/>
</dbReference>
<gene>
    <name evidence="3" type="ordered locus">Thicy_1202</name>
</gene>
<dbReference type="RefSeq" id="WP_013835745.1">
    <property type="nucleotide sequence ID" value="NC_015581.1"/>
</dbReference>
<dbReference type="EMBL" id="CP002776">
    <property type="protein sequence ID" value="AEG31969.1"/>
    <property type="molecule type" value="Genomic_DNA"/>
</dbReference>
<dbReference type="SMART" id="SM00228">
    <property type="entry name" value="PDZ"/>
    <property type="match status" value="1"/>
</dbReference>
<dbReference type="STRING" id="717773.Thicy_1202"/>
<name>F6D8W9_THICA</name>
<evidence type="ECO:0000313" key="4">
    <source>
        <dbReference type="Proteomes" id="UP000009232"/>
    </source>
</evidence>
<accession>F6D8W9</accession>
<dbReference type="Proteomes" id="UP000009232">
    <property type="component" value="Chromosome"/>
</dbReference>
<keyword evidence="1" id="KW-0732">Signal</keyword>
<keyword evidence="4" id="KW-1185">Reference proteome</keyword>
<feature type="signal peptide" evidence="1">
    <location>
        <begin position="1"/>
        <end position="22"/>
    </location>
</feature>
<dbReference type="InterPro" id="IPR036034">
    <property type="entry name" value="PDZ_sf"/>
</dbReference>
<dbReference type="Pfam" id="PF17820">
    <property type="entry name" value="PDZ_6"/>
    <property type="match status" value="1"/>
</dbReference>
<feature type="domain" description="PDZ" evidence="2">
    <location>
        <begin position="307"/>
        <end position="376"/>
    </location>
</feature>
<dbReference type="SUPFAM" id="SSF50156">
    <property type="entry name" value="PDZ domain-like"/>
    <property type="match status" value="1"/>
</dbReference>
<dbReference type="KEGG" id="tcy:Thicy_1202"/>
<dbReference type="HOGENOM" id="CLU_035488_1_0_6"/>
<dbReference type="InterPro" id="IPR001478">
    <property type="entry name" value="PDZ"/>
</dbReference>
<feature type="chain" id="PRO_5003338812" description="PDZ domain-containing protein" evidence="1">
    <location>
        <begin position="23"/>
        <end position="391"/>
    </location>
</feature>
<dbReference type="Pfam" id="PF04187">
    <property type="entry name" value="Cofac_haem_bdg"/>
    <property type="match status" value="1"/>
</dbReference>
<organism evidence="3 4">
    <name type="scientific">Thiomicrospira cyclica (strain DSM 14477 / JCM 11371 / ALM1)</name>
    <name type="common">Thioalkalimicrobium cyclicum</name>
    <dbReference type="NCBI Taxonomy" id="717773"/>
    <lineage>
        <taxon>Bacteria</taxon>
        <taxon>Pseudomonadati</taxon>
        <taxon>Pseudomonadota</taxon>
        <taxon>Gammaproteobacteria</taxon>
        <taxon>Thiotrichales</taxon>
        <taxon>Piscirickettsiaceae</taxon>
        <taxon>Thiomicrospira</taxon>
    </lineage>
</organism>
<dbReference type="AlphaFoldDB" id="F6D8W9"/>
<dbReference type="Gene3D" id="2.30.42.10">
    <property type="match status" value="1"/>
</dbReference>